<dbReference type="EMBL" id="BJNY01000002">
    <property type="protein sequence ID" value="GED05106.1"/>
    <property type="molecule type" value="Genomic_DNA"/>
</dbReference>
<dbReference type="Proteomes" id="UP000316612">
    <property type="component" value="Unassembled WGS sequence"/>
</dbReference>
<evidence type="ECO:0000313" key="2">
    <source>
        <dbReference type="EMBL" id="GED05106.1"/>
    </source>
</evidence>
<dbReference type="PROSITE" id="PS51257">
    <property type="entry name" value="PROKAR_LIPOPROTEIN"/>
    <property type="match status" value="1"/>
</dbReference>
<dbReference type="OrthoDB" id="3824278at2"/>
<dbReference type="RefSeq" id="WP_141361832.1">
    <property type="nucleotide sequence ID" value="NZ_BAAAJL010000003.1"/>
</dbReference>
<name>A0A4Y4DJF0_GLUUR</name>
<sequence length="208" mass="22405">MALRSVISVLLALLLGSMLVSCSSPDALRVEDDATKALPVRPAPSTPSEQDYTQWEKPFGPAAVRKLLLDSDLSSLESQGSDPAEIREYLSTCAKCITPSPSYEVQGRRFQIYTLNTMGDGYSFASFVIADQDGAPQLALAVGGSDVYLSAGKEGSLVAQEAVYRSEDPMCCPSGWSVRLYRYQDGKFFPGEKFSSSYAPTPSEGSSQ</sequence>
<proteinExistence type="predicted"/>
<protein>
    <recommendedName>
        <fullName evidence="4">Lipoprotein</fullName>
    </recommendedName>
</protein>
<evidence type="ECO:0000313" key="3">
    <source>
        <dbReference type="Proteomes" id="UP000316612"/>
    </source>
</evidence>
<reference evidence="2 3" key="1">
    <citation type="submission" date="2019-06" db="EMBL/GenBank/DDBJ databases">
        <title>Whole genome shotgun sequence of Glutamicibacter uratoxydans NBRC 15515.</title>
        <authorList>
            <person name="Hosoyama A."/>
            <person name="Uohara A."/>
            <person name="Ohji S."/>
            <person name="Ichikawa N."/>
        </authorList>
    </citation>
    <scope>NUCLEOTIDE SEQUENCE [LARGE SCALE GENOMIC DNA]</scope>
    <source>
        <strain evidence="2 3">NBRC 15515</strain>
    </source>
</reference>
<gene>
    <name evidence="2" type="ORF">AUR04nite_06380</name>
</gene>
<evidence type="ECO:0000256" key="1">
    <source>
        <dbReference type="SAM" id="SignalP"/>
    </source>
</evidence>
<keyword evidence="1" id="KW-0732">Signal</keyword>
<organism evidence="2 3">
    <name type="scientific">Glutamicibacter uratoxydans</name>
    <name type="common">Arthrobacter uratoxydans</name>
    <dbReference type="NCBI Taxonomy" id="43667"/>
    <lineage>
        <taxon>Bacteria</taxon>
        <taxon>Bacillati</taxon>
        <taxon>Actinomycetota</taxon>
        <taxon>Actinomycetes</taxon>
        <taxon>Micrococcales</taxon>
        <taxon>Micrococcaceae</taxon>
        <taxon>Glutamicibacter</taxon>
    </lineage>
</organism>
<feature type="chain" id="PRO_5038947898" description="Lipoprotein" evidence="1">
    <location>
        <begin position="23"/>
        <end position="208"/>
    </location>
</feature>
<evidence type="ECO:0008006" key="4">
    <source>
        <dbReference type="Google" id="ProtNLM"/>
    </source>
</evidence>
<feature type="signal peptide" evidence="1">
    <location>
        <begin position="1"/>
        <end position="22"/>
    </location>
</feature>
<accession>A0A4Y4DJF0</accession>
<keyword evidence="3" id="KW-1185">Reference proteome</keyword>
<dbReference type="AlphaFoldDB" id="A0A4Y4DJF0"/>
<comment type="caution">
    <text evidence="2">The sequence shown here is derived from an EMBL/GenBank/DDBJ whole genome shotgun (WGS) entry which is preliminary data.</text>
</comment>